<keyword evidence="3 4" id="KW-0687">Ribonucleoprotein</keyword>
<reference evidence="5" key="1">
    <citation type="journal article" date="2014" name="Mitochondrial DNA">
        <title>Complete mitochondrial genome of the holotype specimen of Wildemania schizophylla (Bangiales: Rhodophyta).</title>
        <authorList>
            <person name="Silva M.Y."/>
            <person name="Hughey J.R."/>
        </authorList>
    </citation>
    <scope>NUCLEOTIDE SEQUENCE</scope>
</reference>
<evidence type="ECO:0000256" key="2">
    <source>
        <dbReference type="ARBA" id="ARBA00022980"/>
    </source>
</evidence>
<dbReference type="CDD" id="cd01433">
    <property type="entry name" value="Ribosomal_L16_L10e"/>
    <property type="match status" value="1"/>
</dbReference>
<dbReference type="PANTHER" id="PTHR12220">
    <property type="entry name" value="50S/60S RIBOSOMAL PROTEIN L16"/>
    <property type="match status" value="1"/>
</dbReference>
<dbReference type="Gene3D" id="3.90.1170.10">
    <property type="entry name" value="Ribosomal protein L10e/L16"/>
    <property type="match status" value="1"/>
</dbReference>
<organism evidence="5">
    <name type="scientific">Wildemania schizophylla</name>
    <name type="common">Red alga</name>
    <name type="synonym">Porphyra schizophylla</name>
    <dbReference type="NCBI Taxonomy" id="1134705"/>
    <lineage>
        <taxon>Eukaryota</taxon>
        <taxon>Rhodophyta</taxon>
        <taxon>Bangiophyceae</taxon>
        <taxon>Bangiales</taxon>
        <taxon>Bangiaceae</taxon>
        <taxon>Wildemania</taxon>
    </lineage>
</organism>
<dbReference type="GO" id="GO:0019843">
    <property type="term" value="F:rRNA binding"/>
    <property type="evidence" value="ECO:0007669"/>
    <property type="project" value="InterPro"/>
</dbReference>
<dbReference type="GO" id="GO:0022625">
    <property type="term" value="C:cytosolic large ribosomal subunit"/>
    <property type="evidence" value="ECO:0007669"/>
    <property type="project" value="TreeGrafter"/>
</dbReference>
<accession>A0A068F149</accession>
<gene>
    <name evidence="5" type="primary">rpl16</name>
</gene>
<comment type="similarity">
    <text evidence="1 4">Belongs to the universal ribosomal protein uL16 family.</text>
</comment>
<evidence type="ECO:0000313" key="5">
    <source>
        <dbReference type="EMBL" id="AID57265.1"/>
    </source>
</evidence>
<dbReference type="PRINTS" id="PR00060">
    <property type="entry name" value="RIBOSOMALL16"/>
</dbReference>
<name>A0A068F149_WILSC</name>
<dbReference type="AlphaFoldDB" id="A0A068F149"/>
<dbReference type="InterPro" id="IPR016180">
    <property type="entry name" value="Ribosomal_uL16_dom"/>
</dbReference>
<evidence type="ECO:0000256" key="4">
    <source>
        <dbReference type="RuleBase" id="RU004413"/>
    </source>
</evidence>
<dbReference type="InterPro" id="IPR000114">
    <property type="entry name" value="Ribosomal_uL16_bact-type"/>
</dbReference>
<keyword evidence="5" id="KW-0496">Mitochondrion</keyword>
<dbReference type="GeneID" id="19909053"/>
<geneLocation type="mitochondrion" evidence="5"/>
<evidence type="ECO:0000256" key="3">
    <source>
        <dbReference type="ARBA" id="ARBA00023274"/>
    </source>
</evidence>
<dbReference type="GO" id="GO:0006412">
    <property type="term" value="P:translation"/>
    <property type="evidence" value="ECO:0007669"/>
    <property type="project" value="InterPro"/>
</dbReference>
<dbReference type="SUPFAM" id="SSF54686">
    <property type="entry name" value="Ribosomal protein L16p/L10e"/>
    <property type="match status" value="1"/>
</dbReference>
<dbReference type="Pfam" id="PF00252">
    <property type="entry name" value="Ribosomal_L16"/>
    <property type="match status" value="1"/>
</dbReference>
<dbReference type="InterPro" id="IPR036920">
    <property type="entry name" value="Ribosomal_uL16_sf"/>
</dbReference>
<dbReference type="PANTHER" id="PTHR12220:SF13">
    <property type="entry name" value="LARGE RIBOSOMAL SUBUNIT PROTEIN UL16M"/>
    <property type="match status" value="1"/>
</dbReference>
<dbReference type="InterPro" id="IPR047873">
    <property type="entry name" value="Ribosomal_uL16"/>
</dbReference>
<evidence type="ECO:0000256" key="1">
    <source>
        <dbReference type="ARBA" id="ARBA00008931"/>
    </source>
</evidence>
<keyword evidence="2 4" id="KW-0689">Ribosomal protein</keyword>
<sequence>MKKPINRNNLIKQHKPLKASINQTNHILKRGQFGLRSSQHARVNVNQINNFKKFIYKEIKLVEKKSTLGKIKIWFCMFPTRPLTKLSPETRMGKGKGPIVDHCCYLRPGKLLFELANFPRSKASEFTRRIRNVTSFKFQSLLKFN</sequence>
<protein>
    <submittedName>
        <fullName evidence="5">Ribosomal protein L16</fullName>
    </submittedName>
</protein>
<dbReference type="EMBL" id="KJ689442">
    <property type="protein sequence ID" value="AID57265.1"/>
    <property type="molecule type" value="Genomic_DNA"/>
</dbReference>
<dbReference type="RefSeq" id="YP_009048896.1">
    <property type="nucleotide sequence ID" value="NC_024579.1"/>
</dbReference>
<dbReference type="GO" id="GO:0003735">
    <property type="term" value="F:structural constituent of ribosome"/>
    <property type="evidence" value="ECO:0007669"/>
    <property type="project" value="InterPro"/>
</dbReference>
<proteinExistence type="inferred from homology"/>